<evidence type="ECO:0000313" key="4">
    <source>
        <dbReference type="EMBL" id="AUW96710.1"/>
    </source>
</evidence>
<dbReference type="EMBL" id="CP025536">
    <property type="protein sequence ID" value="AUW96710.1"/>
    <property type="molecule type" value="Genomic_DNA"/>
</dbReference>
<feature type="domain" description="N-acetyltransferase" evidence="3">
    <location>
        <begin position="5"/>
        <end position="135"/>
    </location>
</feature>
<reference evidence="4 5" key="2">
    <citation type="submission" date="2018-02" db="EMBL/GenBank/DDBJ databases">
        <title>Whole genome sequencing analysis of Streptococcus pluranimalium isolated from cattle infected mastitis in China.</title>
        <authorList>
            <person name="Zhang J.-R."/>
            <person name="Hu G.-Z."/>
        </authorList>
    </citation>
    <scope>NUCLEOTIDE SEQUENCE [LARGE SCALE GENOMIC DNA]</scope>
    <source>
        <strain evidence="4 5">TH11417</strain>
    </source>
</reference>
<dbReference type="InterPro" id="IPR045039">
    <property type="entry name" value="NSI-like"/>
</dbReference>
<evidence type="ECO:0000256" key="2">
    <source>
        <dbReference type="ARBA" id="ARBA00023315"/>
    </source>
</evidence>
<organism evidence="4 5">
    <name type="scientific">Streptococcus pluranimalium</name>
    <dbReference type="NCBI Taxonomy" id="82348"/>
    <lineage>
        <taxon>Bacteria</taxon>
        <taxon>Bacillati</taxon>
        <taxon>Bacillota</taxon>
        <taxon>Bacilli</taxon>
        <taxon>Lactobacillales</taxon>
        <taxon>Streptococcaceae</taxon>
        <taxon>Streptococcus</taxon>
    </lineage>
</organism>
<gene>
    <name evidence="4" type="ORF">C0J00_06090</name>
</gene>
<dbReference type="SUPFAM" id="SSF55729">
    <property type="entry name" value="Acyl-CoA N-acyltransferases (Nat)"/>
    <property type="match status" value="1"/>
</dbReference>
<dbReference type="GeneID" id="98393480"/>
<dbReference type="InterPro" id="IPR000182">
    <property type="entry name" value="GNAT_dom"/>
</dbReference>
<dbReference type="Proteomes" id="UP000238956">
    <property type="component" value="Chromosome"/>
</dbReference>
<keyword evidence="1 4" id="KW-0808">Transferase</keyword>
<keyword evidence="5" id="KW-1185">Reference proteome</keyword>
<dbReference type="Gene3D" id="3.40.630.30">
    <property type="match status" value="1"/>
</dbReference>
<keyword evidence="2" id="KW-0012">Acyltransferase</keyword>
<dbReference type="KEGG" id="splr:C0J00_06090"/>
<proteinExistence type="predicted"/>
<sequence>MINYKVIASLRIEDVLPLYEAVGWTNYTSQPQMLEQALRQSLYVQAAYDSGKLVGILRAVGDGVSIMFIQDIIVLPSYQRQGIGSQLIKNCLEIYKNVYQIHLLTDTTDKTKAFYESQGFKIVEAVDCRAYTLVR</sequence>
<evidence type="ECO:0000259" key="3">
    <source>
        <dbReference type="PROSITE" id="PS51186"/>
    </source>
</evidence>
<dbReference type="AlphaFoldDB" id="A0A2L0D4Y5"/>
<dbReference type="CDD" id="cd04301">
    <property type="entry name" value="NAT_SF"/>
    <property type="match status" value="1"/>
</dbReference>
<dbReference type="InterPro" id="IPR016181">
    <property type="entry name" value="Acyl_CoA_acyltransferase"/>
</dbReference>
<accession>A0A2L0D4Y5</accession>
<evidence type="ECO:0000256" key="1">
    <source>
        <dbReference type="ARBA" id="ARBA00022679"/>
    </source>
</evidence>
<dbReference type="PROSITE" id="PS51186">
    <property type="entry name" value="GNAT"/>
    <property type="match status" value="1"/>
</dbReference>
<dbReference type="PANTHER" id="PTHR43626">
    <property type="entry name" value="ACYL-COA N-ACYLTRANSFERASE"/>
    <property type="match status" value="1"/>
</dbReference>
<reference evidence="4 5" key="1">
    <citation type="submission" date="2017-12" db="EMBL/GenBank/DDBJ databases">
        <authorList>
            <person name="Hurst M.R.H."/>
        </authorList>
    </citation>
    <scope>NUCLEOTIDE SEQUENCE [LARGE SCALE GENOMIC DNA]</scope>
    <source>
        <strain evidence="4 5">TH11417</strain>
    </source>
</reference>
<dbReference type="GO" id="GO:0005737">
    <property type="term" value="C:cytoplasm"/>
    <property type="evidence" value="ECO:0007669"/>
    <property type="project" value="TreeGrafter"/>
</dbReference>
<dbReference type="GO" id="GO:0008080">
    <property type="term" value="F:N-acetyltransferase activity"/>
    <property type="evidence" value="ECO:0007669"/>
    <property type="project" value="InterPro"/>
</dbReference>
<dbReference type="PANTHER" id="PTHR43626:SF4">
    <property type="entry name" value="GCN5-RELATED N-ACETYLTRANSFERASE 2, CHLOROPLASTIC"/>
    <property type="match status" value="1"/>
</dbReference>
<protein>
    <submittedName>
        <fullName evidence="4">GNAT family N-acetyltransferase</fullName>
    </submittedName>
</protein>
<dbReference type="OrthoDB" id="9775804at2"/>
<dbReference type="Pfam" id="PF13673">
    <property type="entry name" value="Acetyltransf_10"/>
    <property type="match status" value="1"/>
</dbReference>
<name>A0A2L0D4Y5_9STRE</name>
<dbReference type="RefSeq" id="WP_104968037.1">
    <property type="nucleotide sequence ID" value="NZ_CP025536.1"/>
</dbReference>
<evidence type="ECO:0000313" key="5">
    <source>
        <dbReference type="Proteomes" id="UP000238956"/>
    </source>
</evidence>